<dbReference type="InterPro" id="IPR014001">
    <property type="entry name" value="Helicase_ATP-bd"/>
</dbReference>
<dbReference type="SUPFAM" id="SSF52540">
    <property type="entry name" value="P-loop containing nucleoside triphosphate hydrolases"/>
    <property type="match status" value="1"/>
</dbReference>
<dbReference type="PANTHER" id="PTHR12131">
    <property type="entry name" value="ATP-DEPENDENT RNA AND DNA HELICASE"/>
    <property type="match status" value="1"/>
</dbReference>
<dbReference type="GO" id="GO:0004386">
    <property type="term" value="F:helicase activity"/>
    <property type="evidence" value="ECO:0007669"/>
    <property type="project" value="UniProtKB-KW"/>
</dbReference>
<evidence type="ECO:0000256" key="4">
    <source>
        <dbReference type="ARBA" id="ARBA00022840"/>
    </source>
</evidence>
<dbReference type="Gene3D" id="3.40.50.300">
    <property type="entry name" value="P-loop containing nucleotide triphosphate hydrolases"/>
    <property type="match status" value="2"/>
</dbReference>
<dbReference type="SMART" id="SM01142">
    <property type="entry name" value="DSHCT"/>
    <property type="match status" value="1"/>
</dbReference>
<dbReference type="InterPro" id="IPR012961">
    <property type="entry name" value="Ski2/MTR4_C"/>
</dbReference>
<organism evidence="8 9">
    <name type="scientific">Corynebacterium choanae</name>
    <dbReference type="NCBI Taxonomy" id="1862358"/>
    <lineage>
        <taxon>Bacteria</taxon>
        <taxon>Bacillati</taxon>
        <taxon>Actinomycetota</taxon>
        <taxon>Actinomycetes</taxon>
        <taxon>Mycobacteriales</taxon>
        <taxon>Corynebacteriaceae</taxon>
        <taxon>Corynebacterium</taxon>
    </lineage>
</organism>
<dbReference type="CDD" id="cd18795">
    <property type="entry name" value="SF2_C_Ski2"/>
    <property type="match status" value="1"/>
</dbReference>
<gene>
    <name evidence="8" type="ORF">CCHOA_05790</name>
</gene>
<dbReference type="SMART" id="SM00490">
    <property type="entry name" value="HELICc"/>
    <property type="match status" value="1"/>
</dbReference>
<evidence type="ECO:0000313" key="9">
    <source>
        <dbReference type="Proteomes" id="UP000269019"/>
    </source>
</evidence>
<dbReference type="GO" id="GO:0005524">
    <property type="term" value="F:ATP binding"/>
    <property type="evidence" value="ECO:0007669"/>
    <property type="project" value="UniProtKB-KW"/>
</dbReference>
<dbReference type="InterPro" id="IPR001650">
    <property type="entry name" value="Helicase_C-like"/>
</dbReference>
<dbReference type="InterPro" id="IPR058621">
    <property type="entry name" value="SH3_HelY"/>
</dbReference>
<reference evidence="8 9" key="1">
    <citation type="submission" date="2018-11" db="EMBL/GenBank/DDBJ databases">
        <authorList>
            <person name="Kleinhagauer T."/>
            <person name="Glaeser S.P."/>
            <person name="Spergser J."/>
            <person name="Ruckert C."/>
            <person name="Kaempfer P."/>
            <person name="Busse H.-J."/>
        </authorList>
    </citation>
    <scope>NUCLEOTIDE SEQUENCE [LARGE SCALE GENOMIC DNA]</scope>
    <source>
        <strain evidence="8 9">200CH</strain>
    </source>
</reference>
<feature type="region of interest" description="Disordered" evidence="5">
    <location>
        <begin position="737"/>
        <end position="760"/>
    </location>
</feature>
<evidence type="ECO:0000256" key="5">
    <source>
        <dbReference type="SAM" id="MobiDB-lite"/>
    </source>
</evidence>
<keyword evidence="1" id="KW-0547">Nucleotide-binding</keyword>
<dbReference type="GO" id="GO:0070478">
    <property type="term" value="P:nuclear-transcribed mRNA catabolic process, 3'-5' exonucleolytic nonsense-mediated decay"/>
    <property type="evidence" value="ECO:0007669"/>
    <property type="project" value="TreeGrafter"/>
</dbReference>
<dbReference type="GO" id="GO:0055087">
    <property type="term" value="C:Ski complex"/>
    <property type="evidence" value="ECO:0007669"/>
    <property type="project" value="TreeGrafter"/>
</dbReference>
<evidence type="ECO:0000313" key="8">
    <source>
        <dbReference type="EMBL" id="AZA13558.1"/>
    </source>
</evidence>
<dbReference type="AlphaFoldDB" id="A0A3G6J9J2"/>
<dbReference type="Proteomes" id="UP000269019">
    <property type="component" value="Chromosome"/>
</dbReference>
<feature type="domain" description="Helicase C-terminal" evidence="7">
    <location>
        <begin position="248"/>
        <end position="456"/>
    </location>
</feature>
<dbReference type="GO" id="GO:0003676">
    <property type="term" value="F:nucleic acid binding"/>
    <property type="evidence" value="ECO:0007669"/>
    <property type="project" value="InterPro"/>
</dbReference>
<dbReference type="Pfam" id="PF26090">
    <property type="entry name" value="SH3_HelY"/>
    <property type="match status" value="1"/>
</dbReference>
<protein>
    <submittedName>
        <fullName evidence="8">Ski2-like helicase</fullName>
    </submittedName>
</protein>
<dbReference type="PROSITE" id="PS51194">
    <property type="entry name" value="HELICASE_CTER"/>
    <property type="match status" value="1"/>
</dbReference>
<dbReference type="PROSITE" id="PS51192">
    <property type="entry name" value="HELICASE_ATP_BIND_1"/>
    <property type="match status" value="1"/>
</dbReference>
<feature type="domain" description="Helicase ATP-binding" evidence="6">
    <location>
        <begin position="28"/>
        <end position="186"/>
    </location>
</feature>
<accession>A0A3G6J9J2</accession>
<dbReference type="KEGG" id="ccho:CCHOA_05790"/>
<dbReference type="PANTHER" id="PTHR12131:SF1">
    <property type="entry name" value="ATP-DEPENDENT RNA HELICASE SUPV3L1, MITOCHONDRIAL-RELATED"/>
    <property type="match status" value="1"/>
</dbReference>
<dbReference type="Pfam" id="PF08148">
    <property type="entry name" value="DSHCT"/>
    <property type="match status" value="1"/>
</dbReference>
<name>A0A3G6J9J2_9CORY</name>
<evidence type="ECO:0000256" key="2">
    <source>
        <dbReference type="ARBA" id="ARBA00022801"/>
    </source>
</evidence>
<evidence type="ECO:0000256" key="1">
    <source>
        <dbReference type="ARBA" id="ARBA00022741"/>
    </source>
</evidence>
<evidence type="ECO:0000259" key="7">
    <source>
        <dbReference type="PROSITE" id="PS51194"/>
    </source>
</evidence>
<dbReference type="GO" id="GO:0016787">
    <property type="term" value="F:hydrolase activity"/>
    <property type="evidence" value="ECO:0007669"/>
    <property type="project" value="UniProtKB-KW"/>
</dbReference>
<keyword evidence="4" id="KW-0067">ATP-binding</keyword>
<keyword evidence="3 8" id="KW-0347">Helicase</keyword>
<dbReference type="InterPro" id="IPR011545">
    <property type="entry name" value="DEAD/DEAH_box_helicase_dom"/>
</dbReference>
<keyword evidence="9" id="KW-1185">Reference proteome</keyword>
<evidence type="ECO:0000259" key="6">
    <source>
        <dbReference type="PROSITE" id="PS51192"/>
    </source>
</evidence>
<dbReference type="EMBL" id="CP033896">
    <property type="protein sequence ID" value="AZA13558.1"/>
    <property type="molecule type" value="Genomic_DNA"/>
</dbReference>
<dbReference type="Gene3D" id="1.10.3380.30">
    <property type="match status" value="1"/>
</dbReference>
<dbReference type="Pfam" id="PF00271">
    <property type="entry name" value="Helicase_C"/>
    <property type="match status" value="1"/>
</dbReference>
<dbReference type="Pfam" id="PF00270">
    <property type="entry name" value="DEAD"/>
    <property type="match status" value="1"/>
</dbReference>
<dbReference type="InterPro" id="IPR027417">
    <property type="entry name" value="P-loop_NTPase"/>
</dbReference>
<dbReference type="SMART" id="SM00487">
    <property type="entry name" value="DEXDc"/>
    <property type="match status" value="1"/>
</dbReference>
<sequence>MMAANAETRAAFTDLFDFDFDPFQQEAMDALDNGHGVLVCAPTGSGKTIVGEYAIHLALSKGARCYYTTPIKALSNQKYHDLVARYGEQRVGLLTGDRSINPDGDVVVMTTEVLRNMIYAEAPQLVDLSHVVMDEIHYLADRSRGSVWEEVILNVSEYTTIVGLSATVSNAEEFGRWLETVRGAFTTVISEHRPVPLNQWMLVGHTLHPLLNTNDGGVNPNLHRAIDRTSRALQHEHDNTPPHQRRKQLRQRRVDVIRTLQTQDLLPAIYFIFSRVGCDDAAYHLRTSKLTLTSEYEQAAIARIVDAGVADIDEQELRILNFAAFRTGCIRGFAAHHAGMLPAFRHIVEDLFAQGLLKVVFATETLALGINMPARTVILERLIKYDGEAHVPLTPGQYTQLTGRAGRRGIDVQGHAVIVWEPQLDVDSVAQLASTRTYPLNSTFTPGYNMAVNLINTIGFAHTTALLNKSFAQFQIDGKVVHDYATIDRAKANLARLKAEFEEQMSLVELPVALQRAVAKTTPAAAFLAYMRLRYELSQREKKVKQQRKNHVERLVVAAIGKLQPGAVIAYKGRRAIHTAVVIRPGSKNGSLTPEIINEEGWQGRMPHTMLSVAPVTLGTMQLPNLKKPPRRVREDVVRYLHRANLTKPRRLSAPRITPDSKSVRLRRRIEHHVGHSFPDRERLARLAEAVLKAERTLDHLQRAMNNQGDSLVSQFTRIVELLTRLDYLEQVPDTASADKTTMTEQPAAETAGKDNLQPESTVAVKYQLHSVNDENAEQQETAPPVYQLTAAGTMLSHLHSEADLLLAQCIRRGVFADLDPAEIAGVLSILCFQNRRDTPGKLLAPTDPIRLAAAKLQRIFEELQWEEADNAIPPSKVPDPGFVGAAHQWTAGAPLEYALAAAQASGIELAPGDFVRWCRQLLDLMNQVANATPDADLAAKTRLAINAIRRGVVAIGL</sequence>
<proteinExistence type="predicted"/>
<dbReference type="InterPro" id="IPR050699">
    <property type="entry name" value="RNA-DNA_Helicase"/>
</dbReference>
<evidence type="ECO:0000256" key="3">
    <source>
        <dbReference type="ARBA" id="ARBA00022806"/>
    </source>
</evidence>
<keyword evidence="2" id="KW-0378">Hydrolase</keyword>